<reference evidence="1" key="2">
    <citation type="submission" date="2021-01" db="UniProtKB">
        <authorList>
            <consortium name="EnsemblPlants"/>
        </authorList>
    </citation>
    <scope>IDENTIFICATION</scope>
</reference>
<dbReference type="InterPro" id="IPR039349">
    <property type="entry name" value="PRIN2"/>
</dbReference>
<dbReference type="PANTHER" id="PTHR35987">
    <property type="entry name" value="PROTEIN PLASTID REDOX INSENSITIVE 2, CHLOROPLASTIC-RELATED"/>
    <property type="match status" value="1"/>
</dbReference>
<accession>A0A7N2L8X8</accession>
<sequence length="294" mass="33266">MTMALYPSILTQTNLFSPAKPKPLSSTSKPLFLRTPCLILRLHSPTPSSSTFSAKPISQISLTTSLRASSPQKYVYPDPIPEFAEAEIRKFRAEVLRKLLKDKDTFGEELDAVVDVCAEVEKFDGMNNFNMWQCKVMDALIQKELDIALKDKTTEMLEKDWERINRQWRIGYHEFSFVQSSIIGGNGFGSTQLRERLNGYRVVGAQIGSLGYAERSCRAFNKLTRQIFGEFLHKEYGGPGTLLVEPFTNMLVALNEKRLPGAPLAARASLLWAQNYVDQDWEVWNSKLLIDSSS</sequence>
<dbReference type="PANTHER" id="PTHR35987:SF3">
    <property type="entry name" value="PROTEIN PLASTID REDOX INSENSITIVE 2-LIKE ISOFORM X1"/>
    <property type="match status" value="1"/>
</dbReference>
<name>A0A7N2L8X8_QUELO</name>
<dbReference type="EMBL" id="LRBV02000003">
    <property type="status" value="NOT_ANNOTATED_CDS"/>
    <property type="molecule type" value="Genomic_DNA"/>
</dbReference>
<dbReference type="Gramene" id="QL03p062368:mrna">
    <property type="protein sequence ID" value="QL03p062368:mrna"/>
    <property type="gene ID" value="QL03p062368"/>
</dbReference>
<proteinExistence type="predicted"/>
<organism evidence="1 2">
    <name type="scientific">Quercus lobata</name>
    <name type="common">Valley oak</name>
    <dbReference type="NCBI Taxonomy" id="97700"/>
    <lineage>
        <taxon>Eukaryota</taxon>
        <taxon>Viridiplantae</taxon>
        <taxon>Streptophyta</taxon>
        <taxon>Embryophyta</taxon>
        <taxon>Tracheophyta</taxon>
        <taxon>Spermatophyta</taxon>
        <taxon>Magnoliopsida</taxon>
        <taxon>eudicotyledons</taxon>
        <taxon>Gunneridae</taxon>
        <taxon>Pentapetalae</taxon>
        <taxon>rosids</taxon>
        <taxon>fabids</taxon>
        <taxon>Fagales</taxon>
        <taxon>Fagaceae</taxon>
        <taxon>Quercus</taxon>
    </lineage>
</organism>
<reference evidence="1 2" key="1">
    <citation type="journal article" date="2016" name="G3 (Bethesda)">
        <title>First Draft Assembly and Annotation of the Genome of a California Endemic Oak Quercus lobata Nee (Fagaceae).</title>
        <authorList>
            <person name="Sork V.L."/>
            <person name="Fitz-Gibbon S.T."/>
            <person name="Puiu D."/>
            <person name="Crepeau M."/>
            <person name="Gugger P.F."/>
            <person name="Sherman R."/>
            <person name="Stevens K."/>
            <person name="Langley C.H."/>
            <person name="Pellegrini M."/>
            <person name="Salzberg S.L."/>
        </authorList>
    </citation>
    <scope>NUCLEOTIDE SEQUENCE [LARGE SCALE GENOMIC DNA]</scope>
    <source>
        <strain evidence="1 2">cv. SW786</strain>
    </source>
</reference>
<dbReference type="GO" id="GO:0010468">
    <property type="term" value="P:regulation of gene expression"/>
    <property type="evidence" value="ECO:0007669"/>
    <property type="project" value="InterPro"/>
</dbReference>
<evidence type="ECO:0000313" key="2">
    <source>
        <dbReference type="Proteomes" id="UP000594261"/>
    </source>
</evidence>
<dbReference type="Proteomes" id="UP000594261">
    <property type="component" value="Chromosome 3"/>
</dbReference>
<dbReference type="EnsemblPlants" id="QL03p062368:mrna">
    <property type="protein sequence ID" value="QL03p062368:mrna"/>
    <property type="gene ID" value="QL03p062368"/>
</dbReference>
<dbReference type="InParanoid" id="A0A7N2L8X8"/>
<dbReference type="AlphaFoldDB" id="A0A7N2L8X8"/>
<protein>
    <submittedName>
        <fullName evidence="1">Uncharacterized protein</fullName>
    </submittedName>
</protein>
<keyword evidence="2" id="KW-1185">Reference proteome</keyword>
<evidence type="ECO:0000313" key="1">
    <source>
        <dbReference type="EnsemblPlants" id="QL03p062368:mrna"/>
    </source>
</evidence>